<feature type="region of interest" description="Disordered" evidence="7">
    <location>
        <begin position="827"/>
        <end position="850"/>
    </location>
</feature>
<keyword evidence="6" id="KW-0482">Metalloprotease</keyword>
<evidence type="ECO:0000256" key="4">
    <source>
        <dbReference type="ARBA" id="ARBA00022801"/>
    </source>
</evidence>
<name>A0ABN2W3Y6_9ACTN</name>
<comment type="caution">
    <text evidence="9">The sequence shown here is derived from an EMBL/GenBank/DDBJ whole genome shotgun (WGS) entry which is preliminary data.</text>
</comment>
<keyword evidence="10" id="KW-1185">Reference proteome</keyword>
<keyword evidence="5" id="KW-0862">Zinc</keyword>
<dbReference type="InterPro" id="IPR029062">
    <property type="entry name" value="Class_I_gatase-like"/>
</dbReference>
<evidence type="ECO:0000256" key="5">
    <source>
        <dbReference type="ARBA" id="ARBA00022833"/>
    </source>
</evidence>
<evidence type="ECO:0000256" key="1">
    <source>
        <dbReference type="ARBA" id="ARBA00001947"/>
    </source>
</evidence>
<evidence type="ECO:0000256" key="7">
    <source>
        <dbReference type="SAM" id="MobiDB-lite"/>
    </source>
</evidence>
<dbReference type="SUPFAM" id="SSF53187">
    <property type="entry name" value="Zn-dependent exopeptidases"/>
    <property type="match status" value="1"/>
</dbReference>
<protein>
    <recommendedName>
        <fullName evidence="8">Peptidase M14 domain-containing protein</fullName>
    </recommendedName>
</protein>
<dbReference type="EMBL" id="BAAAPE010000011">
    <property type="protein sequence ID" value="GAA2083167.1"/>
    <property type="molecule type" value="Genomic_DNA"/>
</dbReference>
<reference evidence="9 10" key="1">
    <citation type="journal article" date="2019" name="Int. J. Syst. Evol. Microbiol.">
        <title>The Global Catalogue of Microorganisms (GCM) 10K type strain sequencing project: providing services to taxonomists for standard genome sequencing and annotation.</title>
        <authorList>
            <consortium name="The Broad Institute Genomics Platform"/>
            <consortium name="The Broad Institute Genome Sequencing Center for Infectious Disease"/>
            <person name="Wu L."/>
            <person name="Ma J."/>
        </authorList>
    </citation>
    <scope>NUCLEOTIDE SEQUENCE [LARGE SCALE GENOMIC DNA]</scope>
    <source>
        <strain evidence="9 10">JCM 15478</strain>
    </source>
</reference>
<keyword evidence="4" id="KW-0378">Hydrolase</keyword>
<dbReference type="InterPro" id="IPR000834">
    <property type="entry name" value="Peptidase_M14"/>
</dbReference>
<dbReference type="SUPFAM" id="SSF52317">
    <property type="entry name" value="Class I glutamine amidotransferase-like"/>
    <property type="match status" value="1"/>
</dbReference>
<dbReference type="Gene3D" id="3.40.630.10">
    <property type="entry name" value="Zn peptidases"/>
    <property type="match status" value="1"/>
</dbReference>
<dbReference type="PANTHER" id="PTHR11705">
    <property type="entry name" value="PROTEASE FAMILY M14 CARBOXYPEPTIDASE A,B"/>
    <property type="match status" value="1"/>
</dbReference>
<dbReference type="Proteomes" id="UP001500016">
    <property type="component" value="Unassembled WGS sequence"/>
</dbReference>
<evidence type="ECO:0000256" key="3">
    <source>
        <dbReference type="ARBA" id="ARBA00022670"/>
    </source>
</evidence>
<feature type="domain" description="Peptidase M14" evidence="8">
    <location>
        <begin position="28"/>
        <end position="189"/>
    </location>
</feature>
<comment type="cofactor">
    <cofactor evidence="1">
        <name>Zn(2+)</name>
        <dbReference type="ChEBI" id="CHEBI:29105"/>
    </cofactor>
</comment>
<feature type="region of interest" description="Disordered" evidence="7">
    <location>
        <begin position="302"/>
        <end position="330"/>
    </location>
</feature>
<sequence>MPAIPTPESVIGWTPCADHKIATYEQIARYCRELARASDRMRLVEIGRTEQGRPQLMAIVSAAENLSALERYRRISARLAGVKGMTDAEARELARAGRGIAWVDFGIHASEIATHQSAPTFLYELTADDSPTTERIRQELITLVVPAANPDGTTMVADWYTHRFTAGLPEFPYPWLDGAYAGHDNNRDWYMCALAETRNISHQLYHRWFPQVINNVHQTSAYPPRIVVPPFLDPVNPNIPAEVIRNVNYVGAAVARSLERAGMPGVVSHQYYDGWWNGGMRSVPQFHNITAILTETARTSAGPEIHRSSSFPETFPDNITPTRQPSTFYPNPYRGGEWRMRDAGEYLRAAAMAVLDLVARDREEWLYDACAIGRRQIRKGGDDCYVLPADQPDFPTAVKLVNILRHQGVAVEQAGAGFTLDDVCYPAGSFVIRAGQAYRPIIEDLLCPQRYPDRGSNGQHKRPFDITGWTLPLQMGVTVTRHRHGGHLPRTPVAWARPRPDMVTDEPAGGFALDPRVNDVHRAVNELLRAGFPVLRAPGDLPGSRGGLPPGAFLAGPEAGTILRDLGDRLGVPVASVAAVPTDAVPVASPRLGVYKQVGNRNYDEGWTRLVLDQFGFEYRAVLDREIREGGLGARYDTVILPDSDWASMRDGPPADRCPPELAGGMTPGGVANLREFVADGGTLITLNRAATLPLAEFGLPVRDITETVSSDDLSVPGTIVEMAAEGDHPVCYGMPPVYSAFVLNSPVFLAEGPGVRIAARYPDRDVLRSGWLRGESHLVGRASVLTVRHGLGNVVLIGFKAQHRAQSHGAFKILFNAIFLGSTSWPDPPSRSAARSNLPERKVPDDGED</sequence>
<evidence type="ECO:0000256" key="6">
    <source>
        <dbReference type="ARBA" id="ARBA00023049"/>
    </source>
</evidence>
<dbReference type="RefSeq" id="WP_344530650.1">
    <property type="nucleotide sequence ID" value="NZ_BAAAPE010000011.1"/>
</dbReference>
<gene>
    <name evidence="9" type="ORF">GCM10009801_43450</name>
</gene>
<dbReference type="PANTHER" id="PTHR11705:SF143">
    <property type="entry name" value="SLL0236 PROTEIN"/>
    <property type="match status" value="1"/>
</dbReference>
<feature type="compositionally biased region" description="Basic and acidic residues" evidence="7">
    <location>
        <begin position="839"/>
        <end position="850"/>
    </location>
</feature>
<dbReference type="Pfam" id="PF00246">
    <property type="entry name" value="Peptidase_M14"/>
    <property type="match status" value="1"/>
</dbReference>
<proteinExistence type="inferred from homology"/>
<evidence type="ECO:0000256" key="2">
    <source>
        <dbReference type="ARBA" id="ARBA00005988"/>
    </source>
</evidence>
<feature type="compositionally biased region" description="Polar residues" evidence="7">
    <location>
        <begin position="308"/>
        <end position="329"/>
    </location>
</feature>
<evidence type="ECO:0000259" key="8">
    <source>
        <dbReference type="Pfam" id="PF00246"/>
    </source>
</evidence>
<organism evidence="9 10">
    <name type="scientific">Streptomyces albiaxialis</name>
    <dbReference type="NCBI Taxonomy" id="329523"/>
    <lineage>
        <taxon>Bacteria</taxon>
        <taxon>Bacillati</taxon>
        <taxon>Actinomycetota</taxon>
        <taxon>Actinomycetes</taxon>
        <taxon>Kitasatosporales</taxon>
        <taxon>Streptomycetaceae</taxon>
        <taxon>Streptomyces</taxon>
    </lineage>
</organism>
<keyword evidence="3" id="KW-0645">Protease</keyword>
<comment type="similarity">
    <text evidence="2">Belongs to the peptidase M14 family.</text>
</comment>
<evidence type="ECO:0000313" key="10">
    <source>
        <dbReference type="Proteomes" id="UP001500016"/>
    </source>
</evidence>
<accession>A0ABN2W3Y6</accession>
<evidence type="ECO:0000313" key="9">
    <source>
        <dbReference type="EMBL" id="GAA2083167.1"/>
    </source>
</evidence>
<dbReference type="CDD" id="cd06240">
    <property type="entry name" value="M14-like"/>
    <property type="match status" value="1"/>
</dbReference>